<feature type="transmembrane region" description="Helical" evidence="10">
    <location>
        <begin position="832"/>
        <end position="852"/>
    </location>
</feature>
<evidence type="ECO:0000256" key="8">
    <source>
        <dbReference type="ARBA" id="ARBA00022989"/>
    </source>
</evidence>
<proteinExistence type="inferred from homology"/>
<dbReference type="InterPro" id="IPR003439">
    <property type="entry name" value="ABC_transporter-like_ATP-bd"/>
</dbReference>
<dbReference type="GO" id="GO:0140359">
    <property type="term" value="F:ABC-type transporter activity"/>
    <property type="evidence" value="ECO:0007669"/>
    <property type="project" value="InterPro"/>
</dbReference>
<keyword evidence="9 10" id="KW-0472">Membrane</keyword>
<evidence type="ECO:0000256" key="1">
    <source>
        <dbReference type="ARBA" id="ARBA00004141"/>
    </source>
</evidence>
<protein>
    <recommendedName>
        <fullName evidence="11">ABC transporter domain-containing protein</fullName>
    </recommendedName>
</protein>
<keyword evidence="4 10" id="KW-0812">Transmembrane</keyword>
<dbReference type="Proteomes" id="UP000016924">
    <property type="component" value="Unassembled WGS sequence"/>
</dbReference>
<dbReference type="GO" id="GO:0005524">
    <property type="term" value="F:ATP binding"/>
    <property type="evidence" value="ECO:0007669"/>
    <property type="project" value="UniProtKB-KW"/>
</dbReference>
<evidence type="ECO:0000259" key="11">
    <source>
        <dbReference type="PROSITE" id="PS50893"/>
    </source>
</evidence>
<comment type="similarity">
    <text evidence="2">Belongs to the ABC transporter superfamily. ABCA family.</text>
</comment>
<feature type="transmembrane region" description="Helical" evidence="10">
    <location>
        <begin position="407"/>
        <end position="432"/>
    </location>
</feature>
<dbReference type="FunFam" id="3.40.50.300:FF:001345">
    <property type="entry name" value="Related to ABC transporter"/>
    <property type="match status" value="1"/>
</dbReference>
<evidence type="ECO:0000256" key="3">
    <source>
        <dbReference type="ARBA" id="ARBA00022448"/>
    </source>
</evidence>
<dbReference type="CDD" id="cd03263">
    <property type="entry name" value="ABC_subfamily_A"/>
    <property type="match status" value="2"/>
</dbReference>
<dbReference type="PROSITE" id="PS00211">
    <property type="entry name" value="ABC_TRANSPORTER_1"/>
    <property type="match status" value="2"/>
</dbReference>
<comment type="subcellular location">
    <subcellularLocation>
        <location evidence="1">Membrane</location>
        <topology evidence="1">Multi-pass membrane protein</topology>
    </subcellularLocation>
</comment>
<feature type="transmembrane region" description="Helical" evidence="10">
    <location>
        <begin position="20"/>
        <end position="41"/>
    </location>
</feature>
<dbReference type="Gene3D" id="3.40.50.300">
    <property type="entry name" value="P-loop containing nucleotide triphosphate hydrolases"/>
    <property type="match status" value="2"/>
</dbReference>
<dbReference type="GO" id="GO:0005319">
    <property type="term" value="F:lipid transporter activity"/>
    <property type="evidence" value="ECO:0007669"/>
    <property type="project" value="TreeGrafter"/>
</dbReference>
<evidence type="ECO:0000256" key="2">
    <source>
        <dbReference type="ARBA" id="ARBA00008869"/>
    </source>
</evidence>
<keyword evidence="13" id="KW-1185">Reference proteome</keyword>
<evidence type="ECO:0000256" key="9">
    <source>
        <dbReference type="ARBA" id="ARBA00023136"/>
    </source>
</evidence>
<dbReference type="InterPro" id="IPR003593">
    <property type="entry name" value="AAA+_ATPase"/>
</dbReference>
<feature type="transmembrane region" description="Helical" evidence="10">
    <location>
        <begin position="339"/>
        <end position="359"/>
    </location>
</feature>
<feature type="transmembrane region" description="Helical" evidence="10">
    <location>
        <begin position="225"/>
        <end position="245"/>
    </location>
</feature>
<dbReference type="OMA" id="MNPLWPD"/>
<dbReference type="RefSeq" id="XP_007783079.1">
    <property type="nucleotide sequence ID" value="XM_007784889.1"/>
</dbReference>
<dbReference type="SUPFAM" id="SSF52540">
    <property type="entry name" value="P-loop containing nucleoside triphosphate hydrolases"/>
    <property type="match status" value="2"/>
</dbReference>
<feature type="domain" description="ABC transporter" evidence="11">
    <location>
        <begin position="457"/>
        <end position="694"/>
    </location>
</feature>
<dbReference type="HOGENOM" id="CLU_001640_2_0_1"/>
<evidence type="ECO:0000256" key="6">
    <source>
        <dbReference type="ARBA" id="ARBA00022741"/>
    </source>
</evidence>
<keyword evidence="5" id="KW-0677">Repeat</keyword>
<keyword evidence="8 10" id="KW-1133">Transmembrane helix</keyword>
<feature type="transmembrane region" description="Helical" evidence="10">
    <location>
        <begin position="1130"/>
        <end position="1152"/>
    </location>
</feature>
<evidence type="ECO:0000256" key="7">
    <source>
        <dbReference type="ARBA" id="ARBA00022840"/>
    </source>
</evidence>
<feature type="transmembrane region" description="Helical" evidence="10">
    <location>
        <begin position="1059"/>
        <end position="1079"/>
    </location>
</feature>
<evidence type="ECO:0000256" key="4">
    <source>
        <dbReference type="ARBA" id="ARBA00022692"/>
    </source>
</evidence>
<keyword evidence="3" id="KW-0813">Transport</keyword>
<dbReference type="InterPro" id="IPR027417">
    <property type="entry name" value="P-loop_NTPase"/>
</dbReference>
<evidence type="ECO:0000313" key="13">
    <source>
        <dbReference type="Proteomes" id="UP000016924"/>
    </source>
</evidence>
<feature type="transmembrane region" description="Helical" evidence="10">
    <location>
        <begin position="311"/>
        <end position="333"/>
    </location>
</feature>
<sequence length="1584" mass="173392">MGFMRQTWTLTRKTLLVFYVRHWFTTTVRAFISPIIFMFFISYSKNFFVAPSDYGVGSATPVRDFASAFNAATPNRRTIPLINNGLIGGDIERLINQIAEPMRAAGADVQILNDETELLTICRSSLRGVTNCYAGASFHSSPTEGPGGLWNYTIRADGALGERIFVNDEDNDGQIYILPFQHLVDSTIASINGTTLPSEVNEYPFTTRTSEEREDNIRRLYMNSLINILALAYLIGIINVCYQLTGLMATERELGMSQLIEAMTPNARGWYTQAARLISTHLAFDIVHFPGWVIMSLIVSRLTFPNSSVAILIGVHILAGLSLSSWSVFGAAFFRKAQLSGIAVVIGSIVLAIIAQIAVGRSGTGAVAVTGLLFPPMTYTYFIIYLARWERFDLGANLGEAAPENPWRLPGIALWIFFLVQIIVYPVLAALVERSLYGTGSKERKMVFNPADPSKAIKINALSKTFLPGWWQRTVYSRFGGKKAEPVRAVVDLTLTVLQGQIMVLLGANGAGKSTTMDAIAGLTTISSGSIEVDGTGGVGLCPQKNVMWAELTVFEHIELFNALKTTGQKDSKDQIRELAEACDLGHKLHARSKTLSGGQKRKLQLAMTFTGGSRVCCVDEVSSGLDPLSRRKIWDILLAERGRRTLLLTTHFLDEADVLSDYIAIMSKGVLKAEGGAPQLKHQYGGGYRVHIYNTLNFSPPAEFASVPKQLLYDQTVYTLPNSAQAAKFVGRLEKEGIHNYQVNSPTIEDVFLKLAEEVKTDLPNGQGTALPVQSGSEPKFGDELLLSEAPSEVKSADAGPQLYAGKPTSMLRQTWILFRKRLTILGRNKLPYAAAALLPIIAAGLVTLFIQDFSPLACSPGASASSPRRRSFARDVRRPNIPIGPSSAVSVERLASALGINPDSFQLVETLAEFNQYVVDNYPTVSPGGFFLGDTPVFAYIGELFTHWGVFTQNLLDNALTGTRIATGYQEFASPFAPSAGDSLQLILYFGLAMSAYPGFFALYPTMERLRGVRALHYSNGIRATPLWLAYVCFDFLIVLVISVVAIGIFVGASSAWYYPGYLFTVFFLYGLTSVLLSYVVSLFATSQLAAFAFAAGGQACFFLLYFISYMCIITYSPTTQIDRNVEIAHFTIALVTPSGNLLRALLLTLNQFALICDNDEVASYGGDISVFGGPILYLIVQALLLFGFLVWWDSGYKPAFLIRDPYRATDEEESDSIDADVGAELTRVKSSEDGLRVLHLTKTFGTNTAVQNVTFGVKRGEVFALLGPNGAGKSTTISLIRGDIRPNKGDVLVENTSIIRHRAAARQNLGVCPQFDAMDQMTVTQHLRFYARARGVEDVEHNVTQVMQAVGLTPFASRMAAKLSGGNKRKLSLGIALMGNPSVLLLDEPSSGMDAAAKRVMWATLNAVSAGRSLVITTHSMEEADALAHRAGILARKMLAMGSSEELRRKWGDKWFVHVVHQTAPRTSQAEMEALRDWVEANVSRAEVEDKMMHGQLRFSVPVAGHEKGTEGGVESIAQLFQLLERHKEELAIEYYSVSQTTLDQVFLAIVRKHNVEEENSHPVVKGKGGVLGKVRKVFGG</sequence>
<dbReference type="GO" id="GO:0016020">
    <property type="term" value="C:membrane"/>
    <property type="evidence" value="ECO:0007669"/>
    <property type="project" value="UniProtKB-SubCell"/>
</dbReference>
<dbReference type="GO" id="GO:0016887">
    <property type="term" value="F:ATP hydrolysis activity"/>
    <property type="evidence" value="ECO:0007669"/>
    <property type="project" value="InterPro"/>
</dbReference>
<feature type="domain" description="ABC transporter" evidence="11">
    <location>
        <begin position="1238"/>
        <end position="1463"/>
    </location>
</feature>
<dbReference type="InterPro" id="IPR026082">
    <property type="entry name" value="ABCA"/>
</dbReference>
<dbReference type="PANTHER" id="PTHR19229:SF36">
    <property type="entry name" value="ATP-BINDING CASSETTE SUB-FAMILY A MEMBER 2"/>
    <property type="match status" value="1"/>
</dbReference>
<name>R7Z0S4_CONA1</name>
<dbReference type="eggNOG" id="KOG0059">
    <property type="taxonomic scope" value="Eukaryota"/>
</dbReference>
<feature type="transmembrane region" description="Helical" evidence="10">
    <location>
        <begin position="278"/>
        <end position="299"/>
    </location>
</feature>
<dbReference type="InterPro" id="IPR017871">
    <property type="entry name" value="ABC_transporter-like_CS"/>
</dbReference>
<organism evidence="12 13">
    <name type="scientific">Coniosporium apollinis (strain CBS 100218)</name>
    <name type="common">Rock-inhabiting black yeast</name>
    <dbReference type="NCBI Taxonomy" id="1168221"/>
    <lineage>
        <taxon>Eukaryota</taxon>
        <taxon>Fungi</taxon>
        <taxon>Dikarya</taxon>
        <taxon>Ascomycota</taxon>
        <taxon>Pezizomycotina</taxon>
        <taxon>Dothideomycetes</taxon>
        <taxon>Dothideomycetes incertae sedis</taxon>
        <taxon>Coniosporium</taxon>
    </lineage>
</organism>
<dbReference type="Pfam" id="PF12698">
    <property type="entry name" value="ABC2_membrane_3"/>
    <property type="match status" value="1"/>
</dbReference>
<dbReference type="PROSITE" id="PS50893">
    <property type="entry name" value="ABC_TRANSPORTER_2"/>
    <property type="match status" value="2"/>
</dbReference>
<feature type="transmembrane region" description="Helical" evidence="10">
    <location>
        <begin position="1091"/>
        <end position="1118"/>
    </location>
</feature>
<dbReference type="EMBL" id="JH767590">
    <property type="protein sequence ID" value="EON67762.1"/>
    <property type="molecule type" value="Genomic_DNA"/>
</dbReference>
<feature type="transmembrane region" description="Helical" evidence="10">
    <location>
        <begin position="366"/>
        <end position="387"/>
    </location>
</feature>
<feature type="transmembrane region" description="Helical" evidence="10">
    <location>
        <begin position="1173"/>
        <end position="1195"/>
    </location>
</feature>
<evidence type="ECO:0000313" key="12">
    <source>
        <dbReference type="EMBL" id="EON67762.1"/>
    </source>
</evidence>
<dbReference type="Pfam" id="PF00005">
    <property type="entry name" value="ABC_tran"/>
    <property type="match status" value="2"/>
</dbReference>
<gene>
    <name evidence="12" type="ORF">W97_07016</name>
</gene>
<feature type="transmembrane region" description="Helical" evidence="10">
    <location>
        <begin position="1030"/>
        <end position="1053"/>
    </location>
</feature>
<feature type="transmembrane region" description="Helical" evidence="10">
    <location>
        <begin position="988"/>
        <end position="1009"/>
    </location>
</feature>
<dbReference type="InterPro" id="IPR013525">
    <property type="entry name" value="ABC2_TM"/>
</dbReference>
<keyword evidence="6" id="KW-0547">Nucleotide-binding</keyword>
<evidence type="ECO:0000256" key="10">
    <source>
        <dbReference type="SAM" id="Phobius"/>
    </source>
</evidence>
<evidence type="ECO:0000256" key="5">
    <source>
        <dbReference type="ARBA" id="ARBA00022737"/>
    </source>
</evidence>
<dbReference type="GeneID" id="19904327"/>
<keyword evidence="7" id="KW-0067">ATP-binding</keyword>
<reference evidence="13" key="1">
    <citation type="submission" date="2012-06" db="EMBL/GenBank/DDBJ databases">
        <title>The genome sequence of Coniosporium apollinis CBS 100218.</title>
        <authorList>
            <consortium name="The Broad Institute Genome Sequencing Platform"/>
            <person name="Cuomo C."/>
            <person name="Gorbushina A."/>
            <person name="Noack S."/>
            <person name="Walker B."/>
            <person name="Young S.K."/>
            <person name="Zeng Q."/>
            <person name="Gargeya S."/>
            <person name="Fitzgerald M."/>
            <person name="Haas B."/>
            <person name="Abouelleil A."/>
            <person name="Alvarado L."/>
            <person name="Arachchi H.M."/>
            <person name="Berlin A.M."/>
            <person name="Chapman S.B."/>
            <person name="Goldberg J."/>
            <person name="Griggs A."/>
            <person name="Gujja S."/>
            <person name="Hansen M."/>
            <person name="Howarth C."/>
            <person name="Imamovic A."/>
            <person name="Larimer J."/>
            <person name="McCowan C."/>
            <person name="Montmayeur A."/>
            <person name="Murphy C."/>
            <person name="Neiman D."/>
            <person name="Pearson M."/>
            <person name="Priest M."/>
            <person name="Roberts A."/>
            <person name="Saif S."/>
            <person name="Shea T."/>
            <person name="Sisk P."/>
            <person name="Sykes S."/>
            <person name="Wortman J."/>
            <person name="Nusbaum C."/>
            <person name="Birren B."/>
        </authorList>
    </citation>
    <scope>NUCLEOTIDE SEQUENCE [LARGE SCALE GENOMIC DNA]</scope>
    <source>
        <strain evidence="13">CBS 100218</strain>
    </source>
</reference>
<accession>R7Z0S4</accession>
<dbReference type="PANTHER" id="PTHR19229">
    <property type="entry name" value="ATP-BINDING CASSETTE TRANSPORTER SUBFAMILY A ABCA"/>
    <property type="match status" value="1"/>
</dbReference>
<dbReference type="SMART" id="SM00382">
    <property type="entry name" value="AAA"/>
    <property type="match status" value="2"/>
</dbReference>
<dbReference type="OrthoDB" id="8061355at2759"/>
<dbReference type="STRING" id="1168221.R7Z0S4"/>